<protein>
    <submittedName>
        <fullName evidence="4">DUF4190 domain-containing protein</fullName>
    </submittedName>
</protein>
<feature type="transmembrane region" description="Helical" evidence="2">
    <location>
        <begin position="119"/>
        <end position="144"/>
    </location>
</feature>
<dbReference type="Proteomes" id="UP001596011">
    <property type="component" value="Unassembled WGS sequence"/>
</dbReference>
<keyword evidence="2" id="KW-0472">Membrane</keyword>
<feature type="compositionally biased region" description="Basic and acidic residues" evidence="1">
    <location>
        <begin position="1"/>
        <end position="15"/>
    </location>
</feature>
<organism evidence="4 5">
    <name type="scientific">Promicromonospora alba</name>
    <dbReference type="NCBI Taxonomy" id="1616110"/>
    <lineage>
        <taxon>Bacteria</taxon>
        <taxon>Bacillati</taxon>
        <taxon>Actinomycetota</taxon>
        <taxon>Actinomycetes</taxon>
        <taxon>Micrococcales</taxon>
        <taxon>Promicromonosporaceae</taxon>
        <taxon>Promicromonospora</taxon>
    </lineage>
</organism>
<comment type="caution">
    <text evidence="4">The sequence shown here is derived from an EMBL/GenBank/DDBJ whole genome shotgun (WGS) entry which is preliminary data.</text>
</comment>
<evidence type="ECO:0000256" key="2">
    <source>
        <dbReference type="SAM" id="Phobius"/>
    </source>
</evidence>
<sequence>MTQPDEWKSPYEPPRENTPGPAPDQAPTPDQAPAPDQAAVPPPYGQPYPDLQQPAPPQPYQPGPAEQQPFSQQPYRQPYQQPYQQVGSPGPYQPHAGQYGAPYGYTAPAEKNALGVWSLVLGILSVVMLFTCFVGFLAAIPALITGYMSRKANKEGLADNPGLALGGIVTGWVTIGLTVLGGIGLAILVSIPEFREGFSDGFNGSSSYSDYSDY</sequence>
<dbReference type="EMBL" id="JBHSFI010000003">
    <property type="protein sequence ID" value="MFC4627743.1"/>
    <property type="molecule type" value="Genomic_DNA"/>
</dbReference>
<evidence type="ECO:0000259" key="3">
    <source>
        <dbReference type="Pfam" id="PF13828"/>
    </source>
</evidence>
<evidence type="ECO:0000313" key="5">
    <source>
        <dbReference type="Proteomes" id="UP001596011"/>
    </source>
</evidence>
<keyword evidence="5" id="KW-1185">Reference proteome</keyword>
<keyword evidence="2" id="KW-0812">Transmembrane</keyword>
<dbReference type="Pfam" id="PF13828">
    <property type="entry name" value="DUF4190"/>
    <property type="match status" value="1"/>
</dbReference>
<name>A0ABV9HBS4_9MICO</name>
<keyword evidence="2" id="KW-1133">Transmembrane helix</keyword>
<feature type="compositionally biased region" description="Low complexity" evidence="1">
    <location>
        <begin position="63"/>
        <end position="94"/>
    </location>
</feature>
<reference evidence="5" key="1">
    <citation type="journal article" date="2019" name="Int. J. Syst. Evol. Microbiol.">
        <title>The Global Catalogue of Microorganisms (GCM) 10K type strain sequencing project: providing services to taxonomists for standard genome sequencing and annotation.</title>
        <authorList>
            <consortium name="The Broad Institute Genomics Platform"/>
            <consortium name="The Broad Institute Genome Sequencing Center for Infectious Disease"/>
            <person name="Wu L."/>
            <person name="Ma J."/>
        </authorList>
    </citation>
    <scope>NUCLEOTIDE SEQUENCE [LARGE SCALE GENOMIC DNA]</scope>
    <source>
        <strain evidence="5">CCUG 42722</strain>
    </source>
</reference>
<dbReference type="RefSeq" id="WP_377133165.1">
    <property type="nucleotide sequence ID" value="NZ_JBHSFI010000003.1"/>
</dbReference>
<feature type="compositionally biased region" description="Pro residues" evidence="1">
    <location>
        <begin position="20"/>
        <end position="32"/>
    </location>
</feature>
<dbReference type="InterPro" id="IPR025241">
    <property type="entry name" value="DUF4190"/>
</dbReference>
<feature type="transmembrane region" description="Helical" evidence="2">
    <location>
        <begin position="164"/>
        <end position="189"/>
    </location>
</feature>
<feature type="domain" description="DUF4190" evidence="3">
    <location>
        <begin position="114"/>
        <end position="180"/>
    </location>
</feature>
<feature type="region of interest" description="Disordered" evidence="1">
    <location>
        <begin position="1"/>
        <end position="95"/>
    </location>
</feature>
<gene>
    <name evidence="4" type="ORF">ACFO6V_05815</name>
</gene>
<evidence type="ECO:0000256" key="1">
    <source>
        <dbReference type="SAM" id="MobiDB-lite"/>
    </source>
</evidence>
<accession>A0ABV9HBS4</accession>
<evidence type="ECO:0000313" key="4">
    <source>
        <dbReference type="EMBL" id="MFC4627743.1"/>
    </source>
</evidence>
<proteinExistence type="predicted"/>